<dbReference type="Gene3D" id="3.30.1540.10">
    <property type="entry name" value="formyl-coa transferase, domain 3"/>
    <property type="match status" value="1"/>
</dbReference>
<accession>A0ABY6WB37</accession>
<sequence length="424" mass="46046">MEKADEVRDVRNARRDVEGALMSTERGGPLAGVRILDLTSVIMGPFATQILAALGADVIKVESPEGDNMRHVGPMNHAGMGHIFLHANQGKRSVVLDLKVPAGREVAAKLVERCDVMISNIRPKALGRLGLDYDTLKATNPRLIHVSCCGFGQDGPNAARAAYDDLIQGASGLPWLMSQSGAQTPRYAPTTLADRVTGLHAVYAITAALYERERSGIGQSVVVPMFEAMTQFVLGDHLGGLSFDPPNGDPGYARLLTEHRRPYETKDGHLCVLIYNDKQWRAFFAAIGEGERFESDARFSTHTNRAQHIDEVYAEVARLMRERTTNEWRVLLDAADIPNMPMNSPRDLLDDPHLSAVGFIRQVEHPTEGRLRTPGNPTAWSRTACTEPSPAPGLGEHSAEVLGELGYTAAEIAALQVSGAMGKG</sequence>
<evidence type="ECO:0000313" key="4">
    <source>
        <dbReference type="Proteomes" id="UP000366065"/>
    </source>
</evidence>
<dbReference type="InterPro" id="IPR044855">
    <property type="entry name" value="CoA-Trfase_III_dom3_sf"/>
</dbReference>
<reference evidence="3 4" key="1">
    <citation type="submission" date="2019-08" db="EMBL/GenBank/DDBJ databases">
        <authorList>
            <person name="Peeters C."/>
        </authorList>
    </citation>
    <scope>NUCLEOTIDE SEQUENCE [LARGE SCALE GENOMIC DNA]</scope>
    <source>
        <strain evidence="3 4">LMG 20602</strain>
    </source>
</reference>
<dbReference type="Pfam" id="PF02515">
    <property type="entry name" value="CoA_transf_3"/>
    <property type="match status" value="1"/>
</dbReference>
<dbReference type="InterPro" id="IPR050483">
    <property type="entry name" value="CoA-transferase_III_domain"/>
</dbReference>
<name>A0ABY6WB37_9BURK</name>
<keyword evidence="1" id="KW-0808">Transferase</keyword>
<dbReference type="InterPro" id="IPR023606">
    <property type="entry name" value="CoA-Trfase_III_dom_1_sf"/>
</dbReference>
<dbReference type="PANTHER" id="PTHR48207">
    <property type="entry name" value="SUCCINATE--HYDROXYMETHYLGLUTARATE COA-TRANSFERASE"/>
    <property type="match status" value="1"/>
</dbReference>
<organism evidence="3 4">
    <name type="scientific">Pandoraea capi</name>
    <dbReference type="NCBI Taxonomy" id="2508286"/>
    <lineage>
        <taxon>Bacteria</taxon>
        <taxon>Pseudomonadati</taxon>
        <taxon>Pseudomonadota</taxon>
        <taxon>Betaproteobacteria</taxon>
        <taxon>Burkholderiales</taxon>
        <taxon>Burkholderiaceae</taxon>
        <taxon>Pandoraea</taxon>
    </lineage>
</organism>
<evidence type="ECO:0000313" key="3">
    <source>
        <dbReference type="EMBL" id="VVE49585.1"/>
    </source>
</evidence>
<dbReference type="Gene3D" id="3.40.50.10540">
    <property type="entry name" value="Crotonobetainyl-coa:carnitine coa-transferase, domain 1"/>
    <property type="match status" value="1"/>
</dbReference>
<feature type="region of interest" description="Disordered" evidence="2">
    <location>
        <begin position="368"/>
        <end position="396"/>
    </location>
</feature>
<dbReference type="SUPFAM" id="SSF89796">
    <property type="entry name" value="CoA-transferase family III (CaiB/BaiF)"/>
    <property type="match status" value="1"/>
</dbReference>
<dbReference type="PANTHER" id="PTHR48207:SF4">
    <property type="entry name" value="BLL6097 PROTEIN"/>
    <property type="match status" value="1"/>
</dbReference>
<proteinExistence type="predicted"/>
<dbReference type="EMBL" id="CABPRV010000014">
    <property type="protein sequence ID" value="VVE49585.1"/>
    <property type="molecule type" value="Genomic_DNA"/>
</dbReference>
<keyword evidence="4" id="KW-1185">Reference proteome</keyword>
<gene>
    <name evidence="3" type="ORF">PCA20602_04617</name>
</gene>
<dbReference type="InterPro" id="IPR003673">
    <property type="entry name" value="CoA-Trfase_fam_III"/>
</dbReference>
<dbReference type="Proteomes" id="UP000366065">
    <property type="component" value="Unassembled WGS sequence"/>
</dbReference>
<feature type="compositionally biased region" description="Polar residues" evidence="2">
    <location>
        <begin position="375"/>
        <end position="386"/>
    </location>
</feature>
<protein>
    <submittedName>
        <fullName evidence="3">Acetyl-CoA acetyltransferase</fullName>
    </submittedName>
</protein>
<comment type="caution">
    <text evidence="3">The sequence shown here is derived from an EMBL/GenBank/DDBJ whole genome shotgun (WGS) entry which is preliminary data.</text>
</comment>
<evidence type="ECO:0000256" key="2">
    <source>
        <dbReference type="SAM" id="MobiDB-lite"/>
    </source>
</evidence>
<evidence type="ECO:0000256" key="1">
    <source>
        <dbReference type="ARBA" id="ARBA00022679"/>
    </source>
</evidence>